<accession>A0ABX2PP24</accession>
<evidence type="ECO:0000313" key="3">
    <source>
        <dbReference type="Proteomes" id="UP000630805"/>
    </source>
</evidence>
<keyword evidence="1" id="KW-0812">Transmembrane</keyword>
<dbReference type="PROSITE" id="PS51257">
    <property type="entry name" value="PROKAR_LIPOPROTEIN"/>
    <property type="match status" value="1"/>
</dbReference>
<evidence type="ECO:0000313" key="2">
    <source>
        <dbReference type="EMBL" id="NVO55885.1"/>
    </source>
</evidence>
<keyword evidence="1" id="KW-0472">Membrane</keyword>
<sequence>MFKKSDFLIVFGVILVGSCANLVWVEPKVYMPGSTEIEVDGFGINGPVDILPRGTSAVTISHEITNAGSSAVPAGYQITETVVQWVFQRNVTSVGWLEGDPATHTIAQLTQSGPALGPGESAVISFGPFPVGSCGLFGETLELDTTNIVVESSNQDNEDEHLFFVPSNQIINITATTINGALFHKNGRTLTHQFRINSGGAGNQWLYTGFSWIATEGSSADAVPTPTGRVPQGPAPQLINMFVTPKDHKHSPLGFGPSVKGKVTAISTDGCVIKQKAVEVLIEHE</sequence>
<name>A0ABX2PP24_9RHOB</name>
<reference evidence="2 3" key="1">
    <citation type="submission" date="2020-06" db="EMBL/GenBank/DDBJ databases">
        <authorList>
            <person name="Cao W.R."/>
        </authorList>
    </citation>
    <scope>NUCLEOTIDE SEQUENCE [LARGE SCALE GENOMIC DNA]</scope>
    <source>
        <strain evidence="2 3">B1Z28</strain>
    </source>
</reference>
<dbReference type="Proteomes" id="UP000630805">
    <property type="component" value="Unassembled WGS sequence"/>
</dbReference>
<keyword evidence="3" id="KW-1185">Reference proteome</keyword>
<evidence type="ECO:0000256" key="1">
    <source>
        <dbReference type="SAM" id="Phobius"/>
    </source>
</evidence>
<organism evidence="2 3">
    <name type="scientific">Ruegeria haliotis</name>
    <dbReference type="NCBI Taxonomy" id="2747601"/>
    <lineage>
        <taxon>Bacteria</taxon>
        <taxon>Pseudomonadati</taxon>
        <taxon>Pseudomonadota</taxon>
        <taxon>Alphaproteobacteria</taxon>
        <taxon>Rhodobacterales</taxon>
        <taxon>Roseobacteraceae</taxon>
        <taxon>Ruegeria</taxon>
    </lineage>
</organism>
<dbReference type="RefSeq" id="WP_176863792.1">
    <property type="nucleotide sequence ID" value="NZ_JABXWT010000003.1"/>
</dbReference>
<comment type="caution">
    <text evidence="2">The sequence shown here is derived from an EMBL/GenBank/DDBJ whole genome shotgun (WGS) entry which is preliminary data.</text>
</comment>
<evidence type="ECO:0008006" key="4">
    <source>
        <dbReference type="Google" id="ProtNLM"/>
    </source>
</evidence>
<dbReference type="EMBL" id="JABXWT010000003">
    <property type="protein sequence ID" value="NVO55885.1"/>
    <property type="molecule type" value="Genomic_DNA"/>
</dbReference>
<keyword evidence="1" id="KW-1133">Transmembrane helix</keyword>
<gene>
    <name evidence="2" type="ORF">HW561_08805</name>
</gene>
<proteinExistence type="predicted"/>
<protein>
    <recommendedName>
        <fullName evidence="4">CARDB domain-containing protein</fullName>
    </recommendedName>
</protein>
<feature type="transmembrane region" description="Helical" evidence="1">
    <location>
        <begin position="7"/>
        <end position="25"/>
    </location>
</feature>